<accession>A0A915JBN1</accession>
<protein>
    <submittedName>
        <fullName evidence="2">Uncharacterized protein</fullName>
    </submittedName>
</protein>
<dbReference type="AlphaFoldDB" id="A0A915JBN1"/>
<dbReference type="WBParaSite" id="nRc.2.0.1.t23195-RA">
    <property type="protein sequence ID" value="nRc.2.0.1.t23195-RA"/>
    <property type="gene ID" value="nRc.2.0.1.g23195"/>
</dbReference>
<evidence type="ECO:0000313" key="2">
    <source>
        <dbReference type="WBParaSite" id="nRc.2.0.1.t23195-RA"/>
    </source>
</evidence>
<reference evidence="2" key="1">
    <citation type="submission" date="2022-11" db="UniProtKB">
        <authorList>
            <consortium name="WormBaseParasite"/>
        </authorList>
    </citation>
    <scope>IDENTIFICATION</scope>
</reference>
<organism evidence="1 2">
    <name type="scientific">Romanomermis culicivorax</name>
    <name type="common">Nematode worm</name>
    <dbReference type="NCBI Taxonomy" id="13658"/>
    <lineage>
        <taxon>Eukaryota</taxon>
        <taxon>Metazoa</taxon>
        <taxon>Ecdysozoa</taxon>
        <taxon>Nematoda</taxon>
        <taxon>Enoplea</taxon>
        <taxon>Dorylaimia</taxon>
        <taxon>Mermithida</taxon>
        <taxon>Mermithoidea</taxon>
        <taxon>Mermithidae</taxon>
        <taxon>Romanomermis</taxon>
    </lineage>
</organism>
<evidence type="ECO:0000313" key="1">
    <source>
        <dbReference type="Proteomes" id="UP000887565"/>
    </source>
</evidence>
<proteinExistence type="predicted"/>
<keyword evidence="1" id="KW-1185">Reference proteome</keyword>
<name>A0A915JBN1_ROMCU</name>
<sequence>MFGAITKSSDEWKHTTRSVVAWKMNKPQQSAVAHSGKPDVKWFNPKEVMAGASNKMGTAISKTIILIIDRPSSILRFTNRDVTLRSFGAQKDVHATPRNAKTTKEIYIPMMIMHRKLKYYFPKLLS</sequence>
<dbReference type="Proteomes" id="UP000887565">
    <property type="component" value="Unplaced"/>
</dbReference>